<accession>A0A5R9E6N7</accession>
<evidence type="ECO:0000313" key="1">
    <source>
        <dbReference type="EMBL" id="TLQ44947.1"/>
    </source>
</evidence>
<dbReference type="OrthoDB" id="4247127at2"/>
<evidence type="ECO:0000313" key="2">
    <source>
        <dbReference type="Proteomes" id="UP000305921"/>
    </source>
</evidence>
<proteinExistence type="predicted"/>
<name>A0A5R9E6N7_9ACTN</name>
<dbReference type="RefSeq" id="WP_138054287.1">
    <property type="nucleotide sequence ID" value="NZ_VAWE01000001.1"/>
</dbReference>
<protein>
    <submittedName>
        <fullName evidence="1">Uncharacterized protein</fullName>
    </submittedName>
</protein>
<keyword evidence="2" id="KW-1185">Reference proteome</keyword>
<organism evidence="1 2">
    <name type="scientific">Streptomyces marianii</name>
    <dbReference type="NCBI Taxonomy" id="1817406"/>
    <lineage>
        <taxon>Bacteria</taxon>
        <taxon>Bacillati</taxon>
        <taxon>Actinomycetota</taxon>
        <taxon>Actinomycetes</taxon>
        <taxon>Kitasatosporales</taxon>
        <taxon>Streptomycetaceae</taxon>
        <taxon>Streptomyces</taxon>
    </lineage>
</organism>
<dbReference type="AlphaFoldDB" id="A0A5R9E6N7"/>
<gene>
    <name evidence="1" type="ORF">FEF34_19390</name>
</gene>
<comment type="caution">
    <text evidence="1">The sequence shown here is derived from an EMBL/GenBank/DDBJ whole genome shotgun (WGS) entry which is preliminary data.</text>
</comment>
<dbReference type="EMBL" id="VAWE01000001">
    <property type="protein sequence ID" value="TLQ44947.1"/>
    <property type="molecule type" value="Genomic_DNA"/>
</dbReference>
<dbReference type="Proteomes" id="UP000305921">
    <property type="component" value="Unassembled WGS sequence"/>
</dbReference>
<reference evidence="1 2" key="1">
    <citation type="submission" date="2019-05" db="EMBL/GenBank/DDBJ databases">
        <title>Streptomyces marianii sp. nov., a novel marine actinomycete from southern coast of India.</title>
        <authorList>
            <person name="Iniyan A.M."/>
            <person name="Wink J."/>
            <person name="Ramprasad E."/>
            <person name="Ramana C.V."/>
            <person name="Bunk B."/>
            <person name="Sproer C."/>
            <person name="Joseph F.-J.R.S."/>
            <person name="Vincent S.G.P."/>
        </authorList>
    </citation>
    <scope>NUCLEOTIDE SEQUENCE [LARGE SCALE GENOMIC DNA]</scope>
    <source>
        <strain evidence="1 2">ICN19</strain>
    </source>
</reference>
<sequence length="69" mass="7496">MDDAHRRADRQGSVHTSVPLPWPLQLAPFWEATYNDVSAEADDDGLVLAHLLGGTSDWHKEAAARSSGV</sequence>